<dbReference type="Gene3D" id="3.50.50.60">
    <property type="entry name" value="FAD/NAD(P)-binding domain"/>
    <property type="match status" value="2"/>
</dbReference>
<dbReference type="PRINTS" id="PR00411">
    <property type="entry name" value="PNDRDTASEI"/>
</dbReference>
<reference evidence="7" key="1">
    <citation type="submission" date="2022-06" db="EMBL/GenBank/DDBJ databases">
        <title>Ornithinimicrobium HY1793.</title>
        <authorList>
            <person name="Huang Y."/>
        </authorList>
    </citation>
    <scope>NUCLEOTIDE SEQUENCE</scope>
    <source>
        <strain evidence="7">HY1793</strain>
    </source>
</reference>
<gene>
    <name evidence="7" type="ORF">NF556_06465</name>
</gene>
<evidence type="ECO:0000313" key="8">
    <source>
        <dbReference type="Proteomes" id="UP001056455"/>
    </source>
</evidence>
<dbReference type="SUPFAM" id="SSF55424">
    <property type="entry name" value="FAD/NAD-linked reductases, dimerisation (C-terminal) domain"/>
    <property type="match status" value="1"/>
</dbReference>
<feature type="domain" description="FAD/NAD(P)-binding" evidence="6">
    <location>
        <begin position="8"/>
        <end position="317"/>
    </location>
</feature>
<dbReference type="PANTHER" id="PTHR43014:SF5">
    <property type="entry name" value="GLUTATHIONE REDUCTASE (NADPH)"/>
    <property type="match status" value="1"/>
</dbReference>
<evidence type="ECO:0000256" key="3">
    <source>
        <dbReference type="ARBA" id="ARBA00022630"/>
    </source>
</evidence>
<evidence type="ECO:0000259" key="5">
    <source>
        <dbReference type="Pfam" id="PF02852"/>
    </source>
</evidence>
<organism evidence="7 8">
    <name type="scientific">Ornithinimicrobium faecis</name>
    <dbReference type="NCBI Taxonomy" id="2934158"/>
    <lineage>
        <taxon>Bacteria</taxon>
        <taxon>Bacillati</taxon>
        <taxon>Actinomycetota</taxon>
        <taxon>Actinomycetes</taxon>
        <taxon>Micrococcales</taxon>
        <taxon>Ornithinimicrobiaceae</taxon>
        <taxon>Ornithinimicrobium</taxon>
    </lineage>
</organism>
<name>A0ABY4YX27_9MICO</name>
<comment type="similarity">
    <text evidence="2">Belongs to the class-I pyridine nucleotide-disulfide oxidoreductase family.</text>
</comment>
<dbReference type="Gene3D" id="3.30.390.30">
    <property type="match status" value="1"/>
</dbReference>
<dbReference type="InterPro" id="IPR004099">
    <property type="entry name" value="Pyr_nucl-diS_OxRdtase_dimer"/>
</dbReference>
<dbReference type="SUPFAM" id="SSF51905">
    <property type="entry name" value="FAD/NAD(P)-binding domain"/>
    <property type="match status" value="1"/>
</dbReference>
<dbReference type="Proteomes" id="UP001056455">
    <property type="component" value="Chromosome"/>
</dbReference>
<evidence type="ECO:0000256" key="1">
    <source>
        <dbReference type="ARBA" id="ARBA00001974"/>
    </source>
</evidence>
<comment type="cofactor">
    <cofactor evidence="1">
        <name>FAD</name>
        <dbReference type="ChEBI" id="CHEBI:57692"/>
    </cofactor>
</comment>
<protein>
    <submittedName>
        <fullName evidence="7">NAD(P)/FAD-dependent oxidoreductase</fullName>
    </submittedName>
</protein>
<feature type="domain" description="Pyridine nucleotide-disulphide oxidoreductase dimerisation" evidence="5">
    <location>
        <begin position="336"/>
        <end position="443"/>
    </location>
</feature>
<dbReference type="PIRSF" id="PIRSF000350">
    <property type="entry name" value="Mercury_reductase_MerA"/>
    <property type="match status" value="1"/>
</dbReference>
<dbReference type="Pfam" id="PF07992">
    <property type="entry name" value="Pyr_redox_2"/>
    <property type="match status" value="1"/>
</dbReference>
<evidence type="ECO:0000256" key="4">
    <source>
        <dbReference type="ARBA" id="ARBA00022827"/>
    </source>
</evidence>
<keyword evidence="4" id="KW-0274">FAD</keyword>
<dbReference type="InterPro" id="IPR023753">
    <property type="entry name" value="FAD/NAD-binding_dom"/>
</dbReference>
<dbReference type="InterPro" id="IPR016156">
    <property type="entry name" value="FAD/NAD-linked_Rdtase_dimer_sf"/>
</dbReference>
<dbReference type="PRINTS" id="PR00368">
    <property type="entry name" value="FADPNR"/>
</dbReference>
<dbReference type="InterPro" id="IPR001100">
    <property type="entry name" value="Pyr_nuc-diS_OxRdtase"/>
</dbReference>
<keyword evidence="8" id="KW-1185">Reference proteome</keyword>
<dbReference type="Pfam" id="PF02852">
    <property type="entry name" value="Pyr_redox_dim"/>
    <property type="match status" value="1"/>
</dbReference>
<evidence type="ECO:0000313" key="7">
    <source>
        <dbReference type="EMBL" id="USQ81284.1"/>
    </source>
</evidence>
<keyword evidence="3" id="KW-0285">Flavoprotein</keyword>
<dbReference type="PANTHER" id="PTHR43014">
    <property type="entry name" value="MERCURIC REDUCTASE"/>
    <property type="match status" value="1"/>
</dbReference>
<dbReference type="RefSeq" id="WP_252594668.1">
    <property type="nucleotide sequence ID" value="NZ_CP099489.1"/>
</dbReference>
<dbReference type="InterPro" id="IPR036188">
    <property type="entry name" value="FAD/NAD-bd_sf"/>
</dbReference>
<dbReference type="EMBL" id="CP099489">
    <property type="protein sequence ID" value="USQ81284.1"/>
    <property type="molecule type" value="Genomic_DNA"/>
</dbReference>
<accession>A0ABY4YX27</accession>
<evidence type="ECO:0000256" key="2">
    <source>
        <dbReference type="ARBA" id="ARBA00007532"/>
    </source>
</evidence>
<proteinExistence type="inferred from homology"/>
<evidence type="ECO:0000259" key="6">
    <source>
        <dbReference type="Pfam" id="PF07992"/>
    </source>
</evidence>
<sequence length="452" mass="48637">MAEQERFDAAVLGMGPGGEVAADRLLKAGKKVLVVEPELIGGECGYWACIPSKTLLRPVELAWSTAETPGVTTSSVVWEEARSWRDDMVRHHDDARQVQQYEEQGATVVRGAARIAGPGRIDVQGREFTTDQIVVATGSTARVPDIEGLDQCTVWTNREATNLREVPRRVVIIGAGPVAVETSQYLRGLGAEVTILARGRRLLGREEPRVSELALEHLRARGITVLLNTSAERAHRDGADSMLVLPDGTALAADAVVVATGRQPRTQDLGLESLSVVLDKETGAIEVDEHCAGGPGVWAVGDVTGIMEVTHVAKYQARVAVDTMLGRARSANYDAIPRVVFGHPEVAAVGLTREQAAEKMQVVAAEVDLTAALARPWTHEQEPSGQALGVLADRDRGVLVGAWAVAPHASEWIHQAALAIREQIPVERLLDQVAQFPTYSEGYLAALEDLEL</sequence>